<dbReference type="Proteomes" id="UP000254720">
    <property type="component" value="Unassembled WGS sequence"/>
</dbReference>
<dbReference type="NCBIfam" id="TIGR00585">
    <property type="entry name" value="mutl"/>
    <property type="match status" value="1"/>
</dbReference>
<organism evidence="9 10">
    <name type="scientific">Aquicella lusitana</name>
    <dbReference type="NCBI Taxonomy" id="254246"/>
    <lineage>
        <taxon>Bacteria</taxon>
        <taxon>Pseudomonadati</taxon>
        <taxon>Pseudomonadota</taxon>
        <taxon>Gammaproteobacteria</taxon>
        <taxon>Legionellales</taxon>
        <taxon>Coxiellaceae</taxon>
        <taxon>Aquicella</taxon>
    </lineage>
</organism>
<keyword evidence="10" id="KW-1185">Reference proteome</keyword>
<dbReference type="InterPro" id="IPR014762">
    <property type="entry name" value="DNA_mismatch_repair_CS"/>
</dbReference>
<feature type="compositionally biased region" description="Polar residues" evidence="6">
    <location>
        <begin position="372"/>
        <end position="389"/>
    </location>
</feature>
<dbReference type="InterPro" id="IPR042120">
    <property type="entry name" value="MutL_C_dimsub"/>
</dbReference>
<dbReference type="GO" id="GO:0005524">
    <property type="term" value="F:ATP binding"/>
    <property type="evidence" value="ECO:0007669"/>
    <property type="project" value="InterPro"/>
</dbReference>
<dbReference type="Pfam" id="PF08676">
    <property type="entry name" value="MutL_C"/>
    <property type="match status" value="1"/>
</dbReference>
<dbReference type="GO" id="GO:0016887">
    <property type="term" value="F:ATP hydrolysis activity"/>
    <property type="evidence" value="ECO:0007669"/>
    <property type="project" value="InterPro"/>
</dbReference>
<comment type="function">
    <text evidence="5">This protein is involved in the repair of mismatches in DNA. It is required for dam-dependent methyl-directed DNA mismatch repair. May act as a 'molecular matchmaker', a protein that promotes the formation of a stable complex between two or more DNA-binding proteins in an ATP-dependent manner without itself being part of a final effector complex.</text>
</comment>
<dbReference type="InterPro" id="IPR014790">
    <property type="entry name" value="MutL_C"/>
</dbReference>
<keyword evidence="3 5" id="KW-0227">DNA damage</keyword>
<dbReference type="InterPro" id="IPR002099">
    <property type="entry name" value="MutL/Mlh/PMS"/>
</dbReference>
<dbReference type="Gene3D" id="3.30.565.10">
    <property type="entry name" value="Histidine kinase-like ATPase, C-terminal domain"/>
    <property type="match status" value="1"/>
</dbReference>
<protein>
    <recommendedName>
        <fullName evidence="2 5">DNA mismatch repair protein MutL</fullName>
    </recommendedName>
</protein>
<dbReference type="SMART" id="SM01340">
    <property type="entry name" value="DNA_mis_repair"/>
    <property type="match status" value="1"/>
</dbReference>
<dbReference type="InterPro" id="IPR020568">
    <property type="entry name" value="Ribosomal_Su5_D2-typ_SF"/>
</dbReference>
<dbReference type="InterPro" id="IPR014721">
    <property type="entry name" value="Ribsml_uS5_D2-typ_fold_subgr"/>
</dbReference>
<dbReference type="FunFam" id="3.30.565.10:FF:000003">
    <property type="entry name" value="DNA mismatch repair endonuclease MutL"/>
    <property type="match status" value="1"/>
</dbReference>
<evidence type="ECO:0000313" key="9">
    <source>
        <dbReference type="EMBL" id="RDI41508.1"/>
    </source>
</evidence>
<accession>A0A370GCI8</accession>
<evidence type="ECO:0000259" key="7">
    <source>
        <dbReference type="SMART" id="SM00853"/>
    </source>
</evidence>
<dbReference type="InterPro" id="IPR020667">
    <property type="entry name" value="DNA_mismatch_repair_MutL"/>
</dbReference>
<evidence type="ECO:0000256" key="4">
    <source>
        <dbReference type="ARBA" id="ARBA00023204"/>
    </source>
</evidence>
<feature type="region of interest" description="Disordered" evidence="6">
    <location>
        <begin position="372"/>
        <end position="391"/>
    </location>
</feature>
<dbReference type="GO" id="GO:0030983">
    <property type="term" value="F:mismatched DNA binding"/>
    <property type="evidence" value="ECO:0007669"/>
    <property type="project" value="InterPro"/>
</dbReference>
<comment type="similarity">
    <text evidence="1 5">Belongs to the DNA mismatch repair MutL/HexB family.</text>
</comment>
<dbReference type="Gene3D" id="3.30.1540.20">
    <property type="entry name" value="MutL, C-terminal domain, dimerisation subdomain"/>
    <property type="match status" value="1"/>
</dbReference>
<evidence type="ECO:0000256" key="1">
    <source>
        <dbReference type="ARBA" id="ARBA00006082"/>
    </source>
</evidence>
<evidence type="ECO:0000259" key="8">
    <source>
        <dbReference type="SMART" id="SM01340"/>
    </source>
</evidence>
<dbReference type="OrthoDB" id="9763467at2"/>
<keyword evidence="4 5" id="KW-0234">DNA repair</keyword>
<dbReference type="AlphaFoldDB" id="A0A370GCI8"/>
<comment type="caution">
    <text evidence="9">The sequence shown here is derived from an EMBL/GenBank/DDBJ whole genome shotgun (WGS) entry which is preliminary data.</text>
</comment>
<dbReference type="Pfam" id="PF13589">
    <property type="entry name" value="HATPase_c_3"/>
    <property type="match status" value="1"/>
</dbReference>
<dbReference type="NCBIfam" id="NF000949">
    <property type="entry name" value="PRK00095.1-2"/>
    <property type="match status" value="1"/>
</dbReference>
<dbReference type="Gene3D" id="3.30.1370.100">
    <property type="entry name" value="MutL, C-terminal domain, regulatory subdomain"/>
    <property type="match status" value="1"/>
</dbReference>
<dbReference type="PANTHER" id="PTHR10073">
    <property type="entry name" value="DNA MISMATCH REPAIR PROTEIN MLH, PMS, MUTL"/>
    <property type="match status" value="1"/>
</dbReference>
<dbReference type="Pfam" id="PF01119">
    <property type="entry name" value="DNA_mis_repair"/>
    <property type="match status" value="1"/>
</dbReference>
<dbReference type="SUPFAM" id="SSF54211">
    <property type="entry name" value="Ribosomal protein S5 domain 2-like"/>
    <property type="match status" value="1"/>
</dbReference>
<dbReference type="Gene3D" id="3.30.230.10">
    <property type="match status" value="1"/>
</dbReference>
<gene>
    <name evidence="5" type="primary">mutL</name>
    <name evidence="9" type="ORF">C8D86_11926</name>
</gene>
<name>A0A370GCI8_9COXI</name>
<dbReference type="HAMAP" id="MF_00149">
    <property type="entry name" value="DNA_mis_repair"/>
    <property type="match status" value="1"/>
</dbReference>
<dbReference type="InterPro" id="IPR036890">
    <property type="entry name" value="HATPase_C_sf"/>
</dbReference>
<dbReference type="CDD" id="cd16926">
    <property type="entry name" value="HATPase_MutL-MLH-PMS-like"/>
    <property type="match status" value="1"/>
</dbReference>
<evidence type="ECO:0000256" key="5">
    <source>
        <dbReference type="HAMAP-Rule" id="MF_00149"/>
    </source>
</evidence>
<dbReference type="PROSITE" id="PS00058">
    <property type="entry name" value="DNA_MISMATCH_REPAIR_1"/>
    <property type="match status" value="1"/>
</dbReference>
<proteinExistence type="inferred from homology"/>
<dbReference type="CDD" id="cd03482">
    <property type="entry name" value="MutL_Trans_MutL"/>
    <property type="match status" value="1"/>
</dbReference>
<evidence type="ECO:0000313" key="10">
    <source>
        <dbReference type="Proteomes" id="UP000254720"/>
    </source>
</evidence>
<dbReference type="InterPro" id="IPR042121">
    <property type="entry name" value="MutL_C_regsub"/>
</dbReference>
<feature type="domain" description="MutL C-terminal dimerisation" evidence="7">
    <location>
        <begin position="431"/>
        <end position="574"/>
    </location>
</feature>
<dbReference type="SUPFAM" id="SSF118116">
    <property type="entry name" value="DNA mismatch repair protein MutL"/>
    <property type="match status" value="1"/>
</dbReference>
<feature type="domain" description="DNA mismatch repair protein S5" evidence="8">
    <location>
        <begin position="220"/>
        <end position="338"/>
    </location>
</feature>
<dbReference type="PANTHER" id="PTHR10073:SF12">
    <property type="entry name" value="DNA MISMATCH REPAIR PROTEIN MLH1"/>
    <property type="match status" value="1"/>
</dbReference>
<dbReference type="InterPro" id="IPR013507">
    <property type="entry name" value="DNA_mismatch_S5_2-like"/>
</dbReference>
<dbReference type="GO" id="GO:0032300">
    <property type="term" value="C:mismatch repair complex"/>
    <property type="evidence" value="ECO:0007669"/>
    <property type="project" value="InterPro"/>
</dbReference>
<dbReference type="GO" id="GO:0140664">
    <property type="term" value="F:ATP-dependent DNA damage sensor activity"/>
    <property type="evidence" value="ECO:0007669"/>
    <property type="project" value="InterPro"/>
</dbReference>
<dbReference type="EMBL" id="QQAX01000019">
    <property type="protein sequence ID" value="RDI41508.1"/>
    <property type="molecule type" value="Genomic_DNA"/>
</dbReference>
<dbReference type="SUPFAM" id="SSF55874">
    <property type="entry name" value="ATPase domain of HSP90 chaperone/DNA topoisomerase II/histidine kinase"/>
    <property type="match status" value="1"/>
</dbReference>
<reference evidence="9 10" key="1">
    <citation type="submission" date="2018-07" db="EMBL/GenBank/DDBJ databases">
        <title>Genomic Encyclopedia of Type Strains, Phase IV (KMG-IV): sequencing the most valuable type-strain genomes for metagenomic binning, comparative biology and taxonomic classification.</title>
        <authorList>
            <person name="Goeker M."/>
        </authorList>
    </citation>
    <scope>NUCLEOTIDE SEQUENCE [LARGE SCALE GENOMIC DNA]</scope>
    <source>
        <strain evidence="9 10">DSM 16500</strain>
    </source>
</reference>
<evidence type="ECO:0000256" key="3">
    <source>
        <dbReference type="ARBA" id="ARBA00022763"/>
    </source>
</evidence>
<dbReference type="SMART" id="SM00853">
    <property type="entry name" value="MutL_C"/>
    <property type="match status" value="1"/>
</dbReference>
<sequence length="618" mass="68771">MTTQRIHKLTPLLANQIAAGEVVERPASVVKELVENSLDAQATQIDIEIEQGGVRLIRVRDNGTGIHGDDLPLALSRHATSKIQLPDDLSQIMTLGFRGEALASIGSVARLTLTSALEKSQGWQMTLQGDAERPAVTPAAHPRGTTVEVRDLFFNTPARRKFLRSEKTEFDHIDELIKRIALSSFSVGFTLKHNQRLLRQYLPSSSVLSPAQDAGALERLSALCGPAFVEQAVYLEAEGAGMHLTGWIALPTFSRSQSDLQYFYVNGRMVRDKRVLHAVREAYHDVLYRDRHPACILFLSIPPSLVDVNVHPAKHEVRFREGRVVHDFIFRSIHDALARADKSAISPVTGECREMNETSSVEYKHALCSSPSVASSQTKPHTSPLSLTTHPRETRKTFPRVQEQLALYRSLHEEPSQAAPVLDAVPPLGFAIGQLQGIYILAENANGLIIVDMHAAHERVLYEKMKAAFAQQTGAVQTLLVPLTLLLSENETETVEENKDFFSRLGFKIERIAKETIAVREVPQYLAEAPLEQLVRDIITDLQVHGDSTRAQENIHDLFGTLACHAAVHAHRRLSLPEMNSLLRNMEKTDHSGQCNHGRPTTVQLSLEDLDKLFLRGR</sequence>
<dbReference type="InterPro" id="IPR037198">
    <property type="entry name" value="MutL_C_sf"/>
</dbReference>
<evidence type="ECO:0000256" key="6">
    <source>
        <dbReference type="SAM" id="MobiDB-lite"/>
    </source>
</evidence>
<dbReference type="GO" id="GO:0006298">
    <property type="term" value="P:mismatch repair"/>
    <property type="evidence" value="ECO:0007669"/>
    <property type="project" value="UniProtKB-UniRule"/>
</dbReference>
<dbReference type="RefSeq" id="WP_114834913.1">
    <property type="nucleotide sequence ID" value="NZ_LR699114.1"/>
</dbReference>
<evidence type="ECO:0000256" key="2">
    <source>
        <dbReference type="ARBA" id="ARBA00021975"/>
    </source>
</evidence>
<dbReference type="InterPro" id="IPR038973">
    <property type="entry name" value="MutL/Mlh/Pms-like"/>
</dbReference>